<comment type="caution">
    <text evidence="1">The sequence shown here is derived from an EMBL/GenBank/DDBJ whole genome shotgun (WGS) entry which is preliminary data.</text>
</comment>
<accession>A0ACB1AMW8</accession>
<protein>
    <submittedName>
        <fullName evidence="1">Uncharacterized protein</fullName>
    </submittedName>
</protein>
<sequence length="209" mass="25071">MITVRYWLQRLFNIVFKYAEFDDIIFNPKMINLLFDNDKTILKQFYAQNFKLMARNVINENIFEFALKHFEIYGQLEIVLRQDNIIEKYIDILFNIIINEGNKLPKVIFRIRPSRLYDRIIEYVTTSKNVSNIVPTILLNCCIIPNFKLNERAEKIENIRKYGLEATKYQISNFYHPKAKFSFFHRDNIGKFGHESSLVVEIKKLEEQN</sequence>
<keyword evidence="2" id="KW-1185">Reference proteome</keyword>
<reference evidence="1" key="1">
    <citation type="submission" date="2023-11" db="EMBL/GenBank/DDBJ databases">
        <authorList>
            <person name="Poullet M."/>
        </authorList>
    </citation>
    <scope>NUCLEOTIDE SEQUENCE</scope>
    <source>
        <strain evidence="1">E1834</strain>
    </source>
</reference>
<dbReference type="EMBL" id="CAVMJV010000088">
    <property type="protein sequence ID" value="CAK5091463.1"/>
    <property type="molecule type" value="Genomic_DNA"/>
</dbReference>
<evidence type="ECO:0000313" key="1">
    <source>
        <dbReference type="EMBL" id="CAK5091463.1"/>
    </source>
</evidence>
<organism evidence="1 2">
    <name type="scientific">Meloidogyne enterolobii</name>
    <name type="common">Root-knot nematode worm</name>
    <name type="synonym">Meloidogyne mayaguensis</name>
    <dbReference type="NCBI Taxonomy" id="390850"/>
    <lineage>
        <taxon>Eukaryota</taxon>
        <taxon>Metazoa</taxon>
        <taxon>Ecdysozoa</taxon>
        <taxon>Nematoda</taxon>
        <taxon>Chromadorea</taxon>
        <taxon>Rhabditida</taxon>
        <taxon>Tylenchina</taxon>
        <taxon>Tylenchomorpha</taxon>
        <taxon>Tylenchoidea</taxon>
        <taxon>Meloidogynidae</taxon>
        <taxon>Meloidogyninae</taxon>
        <taxon>Meloidogyne</taxon>
    </lineage>
</organism>
<proteinExistence type="predicted"/>
<evidence type="ECO:0000313" key="2">
    <source>
        <dbReference type="Proteomes" id="UP001497535"/>
    </source>
</evidence>
<gene>
    <name evidence="1" type="ORF">MENTE1834_LOCUS39303</name>
</gene>
<name>A0ACB1AMW8_MELEN</name>
<dbReference type="Proteomes" id="UP001497535">
    <property type="component" value="Unassembled WGS sequence"/>
</dbReference>